<comment type="subcellular location">
    <subcellularLocation>
        <location evidence="1 10">Cytoplasm</location>
    </subcellularLocation>
</comment>
<proteinExistence type="inferred from homology"/>
<gene>
    <name evidence="14" type="ORF">G4B00_00055</name>
</gene>
<dbReference type="EMBL" id="CP048744">
    <property type="protein sequence ID" value="QIQ41077.1"/>
    <property type="molecule type" value="Genomic_DNA"/>
</dbReference>
<keyword evidence="5 10" id="KW-0808">Transferase</keyword>
<evidence type="ECO:0000313" key="15">
    <source>
        <dbReference type="Proteomes" id="UP000502374"/>
    </source>
</evidence>
<feature type="domain" description="DNA polymerase III beta sliding clamp N-terminal" evidence="11">
    <location>
        <begin position="1"/>
        <end position="118"/>
    </location>
</feature>
<dbReference type="InterPro" id="IPR046938">
    <property type="entry name" value="DNA_clamp_sf"/>
</dbReference>
<dbReference type="GO" id="GO:0005737">
    <property type="term" value="C:cytoplasm"/>
    <property type="evidence" value="ECO:0007669"/>
    <property type="project" value="UniProtKB-SubCell"/>
</dbReference>
<dbReference type="InterPro" id="IPR001001">
    <property type="entry name" value="DNA_polIII_beta"/>
</dbReference>
<dbReference type="InterPro" id="IPR022634">
    <property type="entry name" value="DNA_polIII_beta_N"/>
</dbReference>
<dbReference type="SMART" id="SM00480">
    <property type="entry name" value="POL3Bc"/>
    <property type="match status" value="1"/>
</dbReference>
<evidence type="ECO:0000256" key="3">
    <source>
        <dbReference type="ARBA" id="ARBA00021035"/>
    </source>
</evidence>
<dbReference type="Pfam" id="PF00712">
    <property type="entry name" value="DNA_pol3_beta"/>
    <property type="match status" value="1"/>
</dbReference>
<keyword evidence="7 10" id="KW-0235">DNA replication</keyword>
<dbReference type="NCBIfam" id="TIGR00663">
    <property type="entry name" value="dnan"/>
    <property type="match status" value="1"/>
</dbReference>
<keyword evidence="9" id="KW-0238">DNA-binding</keyword>
<evidence type="ECO:0000256" key="10">
    <source>
        <dbReference type="PIRNR" id="PIRNR000804"/>
    </source>
</evidence>
<dbReference type="PANTHER" id="PTHR30478:SF0">
    <property type="entry name" value="BETA SLIDING CLAMP"/>
    <property type="match status" value="1"/>
</dbReference>
<sequence>MKFIIKNNILIENLKKVIRLLVKNTSLPILENILIEIKTGILSLTTTNLEIETIVNIQISQEYIPGKITISGKKILNICRNLPETSDIQIQLNNNKIYISSENSSYVLSTLPAESFPNHQSFNYIASFDISSNILKNMITKTEFAMGKQDVRYYLNGMLFEKKDNYLRNVATDGYRLATSYVSLQEKINSFSIIVPNKGVMEILKLLNIKETLLHIFIGTNNLRIYINNLIFTTQLVEGKYPDYKSVLLEDEKTPIVINNNLLKKSLLRTSILSHEKFSGIEINIENGELKTVSDNQEEETAQDKFDVRYFGNTIEISINVYYMLDVLNIIDTDNILLFLNKSQTAIQIEPENNTSTVYVIMLLKR</sequence>
<evidence type="ECO:0000256" key="4">
    <source>
        <dbReference type="ARBA" id="ARBA00022490"/>
    </source>
</evidence>
<evidence type="ECO:0000256" key="6">
    <source>
        <dbReference type="ARBA" id="ARBA00022695"/>
    </source>
</evidence>
<dbReference type="Gene3D" id="3.10.150.10">
    <property type="entry name" value="DNA Polymerase III, subunit A, domain 2"/>
    <property type="match status" value="1"/>
</dbReference>
<evidence type="ECO:0000256" key="9">
    <source>
        <dbReference type="ARBA" id="ARBA00023125"/>
    </source>
</evidence>
<evidence type="ECO:0000313" key="14">
    <source>
        <dbReference type="EMBL" id="QIQ41077.1"/>
    </source>
</evidence>
<name>A0AAJ4GB29_9GAMM</name>
<comment type="subunit">
    <text evidence="10">Forms a ring-shaped head-to-tail homodimer around DNA.</text>
</comment>
<dbReference type="Pfam" id="PF02767">
    <property type="entry name" value="DNA_pol3_beta_2"/>
    <property type="match status" value="1"/>
</dbReference>
<dbReference type="SUPFAM" id="SSF55979">
    <property type="entry name" value="DNA clamp"/>
    <property type="match status" value="3"/>
</dbReference>
<feature type="domain" description="DNA polymerase III beta sliding clamp C-terminal" evidence="13">
    <location>
        <begin position="246"/>
        <end position="362"/>
    </location>
</feature>
<comment type="similarity">
    <text evidence="2 10">Belongs to the beta sliding clamp family.</text>
</comment>
<evidence type="ECO:0000259" key="11">
    <source>
        <dbReference type="Pfam" id="PF00712"/>
    </source>
</evidence>
<reference evidence="14 15" key="1">
    <citation type="submission" date="2020-02" db="EMBL/GenBank/DDBJ databases">
        <title>Parallel evolution in the integration of a co-obligate aphid symbiosis.</title>
        <authorList>
            <person name="Monnin D."/>
            <person name="Jackson R."/>
            <person name="Kiers E.T."/>
            <person name="Bunker M."/>
            <person name="Ellers J."/>
            <person name="Henry L.M."/>
        </authorList>
    </citation>
    <scope>NUCLEOTIDE SEQUENCE [LARGE SCALE GENOMIC DNA]</scope>
    <source>
        <strain evidence="14">AURT-53B</strain>
    </source>
</reference>
<dbReference type="Proteomes" id="UP000502374">
    <property type="component" value="Chromosome"/>
</dbReference>
<dbReference type="GO" id="GO:0003887">
    <property type="term" value="F:DNA-directed DNA polymerase activity"/>
    <property type="evidence" value="ECO:0007669"/>
    <property type="project" value="UniProtKB-UniRule"/>
</dbReference>
<dbReference type="Gene3D" id="3.70.10.10">
    <property type="match status" value="1"/>
</dbReference>
<dbReference type="GO" id="GO:0003677">
    <property type="term" value="F:DNA binding"/>
    <property type="evidence" value="ECO:0007669"/>
    <property type="project" value="UniProtKB-UniRule"/>
</dbReference>
<dbReference type="GO" id="GO:0008408">
    <property type="term" value="F:3'-5' exonuclease activity"/>
    <property type="evidence" value="ECO:0007669"/>
    <property type="project" value="InterPro"/>
</dbReference>
<dbReference type="PANTHER" id="PTHR30478">
    <property type="entry name" value="DNA POLYMERASE III SUBUNIT BETA"/>
    <property type="match status" value="1"/>
</dbReference>
<organism evidence="14 15">
    <name type="scientific">Buchnera aphidicola</name>
    <name type="common">Aphis urticata</name>
    <dbReference type="NCBI Taxonomy" id="2708353"/>
    <lineage>
        <taxon>Bacteria</taxon>
        <taxon>Pseudomonadati</taxon>
        <taxon>Pseudomonadota</taxon>
        <taxon>Gammaproteobacteria</taxon>
        <taxon>Enterobacterales</taxon>
        <taxon>Erwiniaceae</taxon>
        <taxon>Buchnera</taxon>
    </lineage>
</organism>
<evidence type="ECO:0000256" key="5">
    <source>
        <dbReference type="ARBA" id="ARBA00022679"/>
    </source>
</evidence>
<evidence type="ECO:0000259" key="12">
    <source>
        <dbReference type="Pfam" id="PF02767"/>
    </source>
</evidence>
<dbReference type="Pfam" id="PF02768">
    <property type="entry name" value="DNA_pol3_beta_3"/>
    <property type="match status" value="1"/>
</dbReference>
<evidence type="ECO:0000256" key="7">
    <source>
        <dbReference type="ARBA" id="ARBA00022705"/>
    </source>
</evidence>
<dbReference type="GO" id="GO:0006271">
    <property type="term" value="P:DNA strand elongation involved in DNA replication"/>
    <property type="evidence" value="ECO:0007669"/>
    <property type="project" value="TreeGrafter"/>
</dbReference>
<dbReference type="InterPro" id="IPR022637">
    <property type="entry name" value="DNA_polIII_beta_cen"/>
</dbReference>
<evidence type="ECO:0000256" key="1">
    <source>
        <dbReference type="ARBA" id="ARBA00004496"/>
    </source>
</evidence>
<evidence type="ECO:0000256" key="2">
    <source>
        <dbReference type="ARBA" id="ARBA00010752"/>
    </source>
</evidence>
<accession>A0AAJ4GB29</accession>
<keyword evidence="4 10" id="KW-0963">Cytoplasm</keyword>
<comment type="function">
    <text evidence="10">Confers DNA tethering and processivity to DNA polymerases and other proteins. Acts as a clamp, forming a ring around DNA (a reaction catalyzed by the clamp-loading complex) which diffuses in an ATP-independent manner freely and bidirectionally along dsDNA. Initially characterized for its ability to contact the catalytic subunit of DNA polymerase III (Pol III), a complex, multichain enzyme responsible for most of the replicative synthesis in bacteria; Pol III exhibits 3'-5' exonuclease proofreading activity. The beta chain is required for initiation of replication as well as for processivity of DNA replication.</text>
</comment>
<evidence type="ECO:0000259" key="13">
    <source>
        <dbReference type="Pfam" id="PF02768"/>
    </source>
</evidence>
<dbReference type="AlphaFoldDB" id="A0AAJ4GB29"/>
<keyword evidence="6 10" id="KW-0548">Nucleotidyltransferase</keyword>
<feature type="domain" description="DNA polymerase III beta sliding clamp central" evidence="12">
    <location>
        <begin position="130"/>
        <end position="243"/>
    </location>
</feature>
<dbReference type="GO" id="GO:0009360">
    <property type="term" value="C:DNA polymerase III complex"/>
    <property type="evidence" value="ECO:0007669"/>
    <property type="project" value="InterPro"/>
</dbReference>
<dbReference type="CDD" id="cd00140">
    <property type="entry name" value="beta_clamp"/>
    <property type="match status" value="1"/>
</dbReference>
<dbReference type="InterPro" id="IPR022635">
    <property type="entry name" value="DNA_polIII_beta_C"/>
</dbReference>
<keyword evidence="8 10" id="KW-0239">DNA-directed DNA polymerase</keyword>
<protein>
    <recommendedName>
        <fullName evidence="3 10">Beta sliding clamp</fullName>
    </recommendedName>
</protein>
<dbReference type="PIRSF" id="PIRSF000804">
    <property type="entry name" value="DNA_pol_III_b"/>
    <property type="match status" value="1"/>
</dbReference>
<evidence type="ECO:0000256" key="8">
    <source>
        <dbReference type="ARBA" id="ARBA00022932"/>
    </source>
</evidence>